<feature type="domain" description="ThuA-like" evidence="2">
    <location>
        <begin position="35"/>
        <end position="250"/>
    </location>
</feature>
<dbReference type="PIRSF" id="PIRSF030013">
    <property type="entry name" value="ThuA"/>
    <property type="match status" value="1"/>
</dbReference>
<keyword evidence="4" id="KW-1185">Reference proteome</keyword>
<dbReference type="AlphaFoldDB" id="A0A495QVQ5"/>
<name>A0A495QVQ5_9EURY</name>
<dbReference type="InterPro" id="IPR009381">
    <property type="entry name" value="Trehalose_catabolism_ThuA_prok"/>
</dbReference>
<organism evidence="3 4">
    <name type="scientific">Haloarcula quadrata</name>
    <dbReference type="NCBI Taxonomy" id="182779"/>
    <lineage>
        <taxon>Archaea</taxon>
        <taxon>Methanobacteriati</taxon>
        <taxon>Methanobacteriota</taxon>
        <taxon>Stenosarchaea group</taxon>
        <taxon>Halobacteria</taxon>
        <taxon>Halobacteriales</taxon>
        <taxon>Haloarculaceae</taxon>
        <taxon>Haloarcula</taxon>
    </lineage>
</organism>
<dbReference type="InterPro" id="IPR029010">
    <property type="entry name" value="ThuA-like"/>
</dbReference>
<dbReference type="Gene3D" id="3.40.50.880">
    <property type="match status" value="1"/>
</dbReference>
<evidence type="ECO:0000259" key="2">
    <source>
        <dbReference type="Pfam" id="PF06283"/>
    </source>
</evidence>
<feature type="compositionally biased region" description="Acidic residues" evidence="1">
    <location>
        <begin position="265"/>
        <end position="278"/>
    </location>
</feature>
<feature type="region of interest" description="Disordered" evidence="1">
    <location>
        <begin position="254"/>
        <end position="278"/>
    </location>
</feature>
<dbReference type="Proteomes" id="UP000268233">
    <property type="component" value="Unassembled WGS sequence"/>
</dbReference>
<dbReference type="InterPro" id="IPR029062">
    <property type="entry name" value="Class_I_gatase-like"/>
</dbReference>
<evidence type="ECO:0000313" key="3">
    <source>
        <dbReference type="EMBL" id="RKS78255.1"/>
    </source>
</evidence>
<proteinExistence type="predicted"/>
<dbReference type="EMBL" id="RBWW01000002">
    <property type="protein sequence ID" value="RKS78255.1"/>
    <property type="molecule type" value="Genomic_DNA"/>
</dbReference>
<sequence>MNAQQRRTRLAPTNRTDCRLANAVTAEEEITTMTRVTVWNENVHEQEHEAVADLYPDGIHGTIATALAERGFDTETATLQEPEHGLTEDVLAETDVLTWWGHAAHDEVADEVVARVKERVLDGMGLIVLHSGHYSKIFRELMGTTCSLKWREAAETERLWVVEPGHPIADGIDEYIELPETEMYGERFDIPAPDTLVFNSWFEGGEVFRSGCCYRRGAGRIFYFRPGHETYPVYHNDAVQQVLANACEWAAAGDGPEPSFGNADPIEDIDESDERSVH</sequence>
<dbReference type="SUPFAM" id="SSF52317">
    <property type="entry name" value="Class I glutamine amidotransferase-like"/>
    <property type="match status" value="1"/>
</dbReference>
<evidence type="ECO:0000313" key="4">
    <source>
        <dbReference type="Proteomes" id="UP000268233"/>
    </source>
</evidence>
<accession>A0A495QVQ5</accession>
<protein>
    <submittedName>
        <fullName evidence="3">Trehalose utilization protein</fullName>
    </submittedName>
</protein>
<dbReference type="CDD" id="cd03142">
    <property type="entry name" value="GATase1_ThuA"/>
    <property type="match status" value="1"/>
</dbReference>
<reference evidence="3 4" key="1">
    <citation type="submission" date="2018-10" db="EMBL/GenBank/DDBJ databases">
        <title>Genomic Encyclopedia of Archaeal and Bacterial Type Strains, Phase II (KMG-II): from individual species to whole genera.</title>
        <authorList>
            <person name="Goeker M."/>
        </authorList>
    </citation>
    <scope>NUCLEOTIDE SEQUENCE [LARGE SCALE GENOMIC DNA]</scope>
    <source>
        <strain evidence="3 4">DSM 11927</strain>
    </source>
</reference>
<comment type="caution">
    <text evidence="3">The sequence shown here is derived from an EMBL/GenBank/DDBJ whole genome shotgun (WGS) entry which is preliminary data.</text>
</comment>
<gene>
    <name evidence="3" type="ORF">BDK61_3912</name>
</gene>
<dbReference type="Pfam" id="PF06283">
    <property type="entry name" value="ThuA"/>
    <property type="match status" value="1"/>
</dbReference>
<evidence type="ECO:0000256" key="1">
    <source>
        <dbReference type="SAM" id="MobiDB-lite"/>
    </source>
</evidence>